<dbReference type="HOGENOM" id="CLU_000022_16_15_1"/>
<reference evidence="4" key="1">
    <citation type="submission" date="2014-02" db="EMBL/GenBank/DDBJ databases">
        <title>The Genome Sequence of Trichophyton rubrum (morphotype fischeri) CBS 288.86.</title>
        <authorList>
            <consortium name="The Broad Institute Genomics Platform"/>
            <person name="Cuomo C.A."/>
            <person name="White T.C."/>
            <person name="Graser Y."/>
            <person name="Martinez-Rossi N."/>
            <person name="Heitman J."/>
            <person name="Young S.K."/>
            <person name="Zeng Q."/>
            <person name="Gargeya S."/>
            <person name="Abouelleil A."/>
            <person name="Alvarado L."/>
            <person name="Chapman S.B."/>
            <person name="Gainer-Dewar J."/>
            <person name="Goldberg J."/>
            <person name="Griggs A."/>
            <person name="Gujja S."/>
            <person name="Hansen M."/>
            <person name="Howarth C."/>
            <person name="Imamovic A."/>
            <person name="Larimer J."/>
            <person name="Martinez D."/>
            <person name="Murphy C."/>
            <person name="Pearson M.D."/>
            <person name="Persinoti G."/>
            <person name="Poon T."/>
            <person name="Priest M."/>
            <person name="Roberts A.D."/>
            <person name="Saif S."/>
            <person name="Shea T.D."/>
            <person name="Sykes S.N."/>
            <person name="Wortman J."/>
            <person name="Nusbaum C."/>
            <person name="Birren B."/>
        </authorList>
    </citation>
    <scope>NUCLEOTIDE SEQUENCE [LARGE SCALE GENOMIC DNA]</scope>
    <source>
        <strain evidence="4">CBS 288.86</strain>
    </source>
</reference>
<dbReference type="EMBL" id="KK207822">
    <property type="protein sequence ID" value="EZF53370.1"/>
    <property type="molecule type" value="Genomic_DNA"/>
</dbReference>
<evidence type="ECO:0000313" key="4">
    <source>
        <dbReference type="EMBL" id="EZF53370.1"/>
    </source>
</evidence>
<dbReference type="InterPro" id="IPR014030">
    <property type="entry name" value="Ketoacyl_synth_N"/>
</dbReference>
<dbReference type="GO" id="GO:0004312">
    <property type="term" value="F:fatty acid synthase activity"/>
    <property type="evidence" value="ECO:0007669"/>
    <property type="project" value="TreeGrafter"/>
</dbReference>
<keyword evidence="2" id="KW-0597">Phosphoprotein</keyword>
<sequence>MDTPKVEPMAVIGIGCRYPGGIRTVQEFWDAIRNESDMILEVPPDRFNIHAFHNPTSQNKGRINNIRGGFLDDID</sequence>
<dbReference type="SUPFAM" id="SSF53901">
    <property type="entry name" value="Thiolase-like"/>
    <property type="match status" value="1"/>
</dbReference>
<organism evidence="4">
    <name type="scientific">Trichophyton rubrum CBS 288.86</name>
    <dbReference type="NCBI Taxonomy" id="1215330"/>
    <lineage>
        <taxon>Eukaryota</taxon>
        <taxon>Fungi</taxon>
        <taxon>Dikarya</taxon>
        <taxon>Ascomycota</taxon>
        <taxon>Pezizomycotina</taxon>
        <taxon>Eurotiomycetes</taxon>
        <taxon>Eurotiomycetidae</taxon>
        <taxon>Onygenales</taxon>
        <taxon>Arthrodermataceae</taxon>
        <taxon>Trichophyton</taxon>
    </lineage>
</organism>
<gene>
    <name evidence="4" type="ORF">H103_03660</name>
</gene>
<protein>
    <recommendedName>
        <fullName evidence="3">Beta-ketoacyl synthase-like N-terminal domain-containing protein</fullName>
    </recommendedName>
</protein>
<dbReference type="Gene3D" id="3.40.47.10">
    <property type="match status" value="1"/>
</dbReference>
<proteinExistence type="predicted"/>
<keyword evidence="1" id="KW-0596">Phosphopantetheine</keyword>
<dbReference type="InterPro" id="IPR016039">
    <property type="entry name" value="Thiolase-like"/>
</dbReference>
<name>A0A022W4K8_TRIRU</name>
<evidence type="ECO:0000256" key="2">
    <source>
        <dbReference type="ARBA" id="ARBA00022553"/>
    </source>
</evidence>
<dbReference type="PANTHER" id="PTHR43775">
    <property type="entry name" value="FATTY ACID SYNTHASE"/>
    <property type="match status" value="1"/>
</dbReference>
<feature type="domain" description="Beta-ketoacyl synthase-like N-terminal" evidence="3">
    <location>
        <begin position="7"/>
        <end position="75"/>
    </location>
</feature>
<dbReference type="AlphaFoldDB" id="A0A022W4K8"/>
<dbReference type="InterPro" id="IPR050091">
    <property type="entry name" value="PKS_NRPS_Biosynth_Enz"/>
</dbReference>
<evidence type="ECO:0000259" key="3">
    <source>
        <dbReference type="Pfam" id="PF00109"/>
    </source>
</evidence>
<dbReference type="Pfam" id="PF00109">
    <property type="entry name" value="ketoacyl-synt"/>
    <property type="match status" value="1"/>
</dbReference>
<accession>A0A022W4K8</accession>
<dbReference type="Proteomes" id="UP000023758">
    <property type="component" value="Unassembled WGS sequence"/>
</dbReference>
<evidence type="ECO:0000256" key="1">
    <source>
        <dbReference type="ARBA" id="ARBA00022450"/>
    </source>
</evidence>
<dbReference type="GO" id="GO:0006633">
    <property type="term" value="P:fatty acid biosynthetic process"/>
    <property type="evidence" value="ECO:0007669"/>
    <property type="project" value="TreeGrafter"/>
</dbReference>
<dbReference type="PANTHER" id="PTHR43775:SF37">
    <property type="entry name" value="SI:DKEY-61P9.11"/>
    <property type="match status" value="1"/>
</dbReference>